<accession>J4U2M9</accession>
<dbReference type="Pfam" id="PF01412">
    <property type="entry name" value="ArfGap"/>
    <property type="match status" value="1"/>
</dbReference>
<keyword evidence="5" id="KW-0963">Cytoplasm</keyword>
<feature type="compositionally biased region" description="Polar residues" evidence="6">
    <location>
        <begin position="488"/>
        <end position="497"/>
    </location>
</feature>
<dbReference type="Proteomes" id="UP000002753">
    <property type="component" value="Unassembled WGS sequence"/>
</dbReference>
<reference evidence="8 9" key="1">
    <citation type="journal article" date="2003" name="Science">
        <title>Finding functional features in Saccharomyces genomes by phylogenetic footprinting.</title>
        <authorList>
            <person name="Cliften P.F."/>
            <person name="Sudarsanam P."/>
            <person name="Desikan A."/>
            <person name="Fulton L."/>
            <person name="Fulton B."/>
            <person name="Majors J."/>
            <person name="Waterston R."/>
            <person name="Cohen B.A."/>
            <person name="Johnston M."/>
        </authorList>
    </citation>
    <scope>NUCLEOTIDE SEQUENCE [LARGE SCALE GENOMIC DNA]</scope>
    <source>
        <strain evidence="9">ATCC MYA-4449 / AS 2.2408 / CBS 8840 / NBRC 1802 / NCYC 2889</strain>
    </source>
</reference>
<dbReference type="GO" id="GO:0005096">
    <property type="term" value="F:GTPase activator activity"/>
    <property type="evidence" value="ECO:0007669"/>
    <property type="project" value="UniProtKB-KW"/>
</dbReference>
<feature type="region of interest" description="Disordered" evidence="6">
    <location>
        <begin position="477"/>
        <end position="552"/>
    </location>
</feature>
<evidence type="ECO:0000313" key="9">
    <source>
        <dbReference type="Proteomes" id="UP000002753"/>
    </source>
</evidence>
<name>J4U2M9_SACK1</name>
<comment type="function">
    <text evidence="5">GTPase-activating protein for the ADP ribosylation factor family.</text>
</comment>
<feature type="compositionally biased region" description="Basic residues" evidence="6">
    <location>
        <begin position="542"/>
        <end position="552"/>
    </location>
</feature>
<feature type="compositionally biased region" description="Low complexity" evidence="6">
    <location>
        <begin position="512"/>
        <end position="523"/>
    </location>
</feature>
<comment type="caution">
    <text evidence="8">The sequence shown here is derived from an EMBL/GenBank/DDBJ whole genome shotgun (WGS) entry which is preliminary data.</text>
</comment>
<keyword evidence="5" id="KW-0677">Repeat</keyword>
<dbReference type="CDD" id="cd08204">
    <property type="entry name" value="ArfGap"/>
    <property type="match status" value="1"/>
</dbReference>
<sequence>MSFQTSSFFSFSSNAGSSCYRYRMVVFSRREKKQKSGKRKRIKFHLRHRSVAAATVALIKLFLDAASIMDFYSTNTNENVVPLSIKGTAAAATTAARPHQSTWYDNSLKLANILLKSLRCKLQKKTHEEDRGFDVHYVIVKSIALLMTAEESLVLVQVPPPLSPKFPFRSTQLSFTYLSTGLSGNQQKTTLSHHINHQTHRIHSNSNNSSNNERISPKSGSFKQHTQHISFANSGPSNVDGLLSTVRKIDKSNLKCCDCDNTATVEWVSINLLCILCIKCSGVHRSLGSHISKIRSLTLDNFTSLEIMHLLQNNVSNSNVNAIYESNLRGLSVKKITANSTDLERSKFIIDKYQLKKFVTDSKQGREVSLNSLIKAIHLDSVFMMQRTIAQSKYSLSELTASEKEQNDLNHPSIFQYSLKHYEIINGTPVFFITEFLLCNGIHIDDLPKVTTNWSPKVLEYWETKLRMYGTFQGVSTSRSKSGPHLNMHSSGDSGSSHNKKQDLKLNIPERSSSASKRWSLSSIPKSSQNLMSPTNLLTMHKSLKLAKKDKK</sequence>
<dbReference type="GO" id="GO:0006891">
    <property type="term" value="P:intra-Golgi vesicle-mediated transport"/>
    <property type="evidence" value="ECO:0007669"/>
    <property type="project" value="TreeGrafter"/>
</dbReference>
<reference evidence="9" key="2">
    <citation type="journal article" date="2011" name="G3 (Bethesda)">
        <title>The awesome power of yeast evolutionary genetics: New genome sequences and strain resources for the Saccharomyces sensu stricto genus.</title>
        <authorList>
            <person name="Scannell D.R."/>
            <person name="Zill O.A."/>
            <person name="Rokas A."/>
            <person name="Payen C."/>
            <person name="Dunham M.J."/>
            <person name="Eisen M.B."/>
            <person name="Rine J."/>
            <person name="Johnston M."/>
            <person name="Hittinger C.T."/>
        </authorList>
    </citation>
    <scope>GENOME REANNOTATION</scope>
    <source>
        <strain evidence="9">ATCC MYA-4449 / AS 2.2408 / CBS 8840 / NBRC 1802 / NCYC 2889</strain>
    </source>
</reference>
<dbReference type="PANTHER" id="PTHR23180">
    <property type="entry name" value="CENTAURIN/ARF"/>
    <property type="match status" value="1"/>
</dbReference>
<evidence type="ECO:0000256" key="5">
    <source>
        <dbReference type="RuleBase" id="RU369028"/>
    </source>
</evidence>
<evidence type="ECO:0000256" key="1">
    <source>
        <dbReference type="ARBA" id="ARBA00022723"/>
    </source>
</evidence>
<evidence type="ECO:0000256" key="2">
    <source>
        <dbReference type="ARBA" id="ARBA00022771"/>
    </source>
</evidence>
<evidence type="ECO:0000256" key="3">
    <source>
        <dbReference type="ARBA" id="ARBA00022833"/>
    </source>
</evidence>
<feature type="domain" description="Arf-GAP" evidence="7">
    <location>
        <begin position="240"/>
        <end position="368"/>
    </location>
</feature>
<dbReference type="EMBL" id="AACI03000408">
    <property type="protein sequence ID" value="EJT44255.1"/>
    <property type="molecule type" value="Genomic_DNA"/>
</dbReference>
<protein>
    <recommendedName>
        <fullName evidence="5">ADP-ribosylation factor GTPase-activating protein</fullName>
    </recommendedName>
</protein>
<evidence type="ECO:0000313" key="8">
    <source>
        <dbReference type="EMBL" id="EJT44255.1"/>
    </source>
</evidence>
<gene>
    <name evidence="8" type="primary">YDR524C</name>
    <name evidence="8" type="ORF">SKUD_200103</name>
</gene>
<dbReference type="PANTHER" id="PTHR23180:SF160">
    <property type="entry name" value="ADP-RIBOSYLATION FACTOR GTPASE-ACTIVATING PROTEIN EFFECTOR PROTEIN 1"/>
    <property type="match status" value="1"/>
</dbReference>
<dbReference type="InterPro" id="IPR045258">
    <property type="entry name" value="ACAP1/2/3-like"/>
</dbReference>
<organism evidence="8 9">
    <name type="scientific">Saccharomyces kudriavzevii (strain ATCC MYA-4449 / AS 2.2408 / CBS 8840 / NBRC 1802 / NCYC 2889)</name>
    <name type="common">Yeast</name>
    <dbReference type="NCBI Taxonomy" id="226230"/>
    <lineage>
        <taxon>Eukaryota</taxon>
        <taxon>Fungi</taxon>
        <taxon>Dikarya</taxon>
        <taxon>Ascomycota</taxon>
        <taxon>Saccharomycotina</taxon>
        <taxon>Saccharomycetes</taxon>
        <taxon>Saccharomycetales</taxon>
        <taxon>Saccharomycetaceae</taxon>
        <taxon>Saccharomyces</taxon>
    </lineage>
</organism>
<keyword evidence="5" id="KW-0343">GTPase activation</keyword>
<dbReference type="STRING" id="226230.J4U2M9"/>
<evidence type="ECO:0000259" key="7">
    <source>
        <dbReference type="PROSITE" id="PS50115"/>
    </source>
</evidence>
<dbReference type="PROSITE" id="PS50115">
    <property type="entry name" value="ARFGAP"/>
    <property type="match status" value="1"/>
</dbReference>
<dbReference type="FunFam" id="1.10.220.150:FF:000032">
    <property type="entry name" value="ARF GAP"/>
    <property type="match status" value="1"/>
</dbReference>
<dbReference type="InterPro" id="IPR001164">
    <property type="entry name" value="ArfGAP_dom"/>
</dbReference>
<keyword evidence="1 5" id="KW-0479">Metal-binding</keyword>
<dbReference type="SMART" id="SM00105">
    <property type="entry name" value="ArfGap"/>
    <property type="match status" value="1"/>
</dbReference>
<dbReference type="SUPFAM" id="SSF57863">
    <property type="entry name" value="ArfGap/RecO-like zinc finger"/>
    <property type="match status" value="1"/>
</dbReference>
<feature type="compositionally biased region" description="Polar residues" evidence="6">
    <location>
        <begin position="524"/>
        <end position="538"/>
    </location>
</feature>
<keyword evidence="9" id="KW-1185">Reference proteome</keyword>
<dbReference type="GO" id="GO:0005768">
    <property type="term" value="C:endosome"/>
    <property type="evidence" value="ECO:0007669"/>
    <property type="project" value="TreeGrafter"/>
</dbReference>
<dbReference type="InterPro" id="IPR037278">
    <property type="entry name" value="ARFGAP/RecO"/>
</dbReference>
<dbReference type="InterPro" id="IPR038508">
    <property type="entry name" value="ArfGAP_dom_sf"/>
</dbReference>
<keyword evidence="3 5" id="KW-0862">Zinc</keyword>
<dbReference type="AlphaFoldDB" id="J4U2M9"/>
<dbReference type="Gene3D" id="1.10.220.150">
    <property type="entry name" value="Arf GTPase activating protein"/>
    <property type="match status" value="1"/>
</dbReference>
<comment type="subcellular location">
    <subcellularLocation>
        <location evidence="5">Cytoplasm</location>
    </subcellularLocation>
</comment>
<dbReference type="GO" id="GO:0008270">
    <property type="term" value="F:zinc ion binding"/>
    <property type="evidence" value="ECO:0007669"/>
    <property type="project" value="UniProtKB-KW"/>
</dbReference>
<proteinExistence type="predicted"/>
<keyword evidence="2 4" id="KW-0863">Zinc-finger</keyword>
<evidence type="ECO:0000256" key="4">
    <source>
        <dbReference type="PROSITE-ProRule" id="PRU00288"/>
    </source>
</evidence>
<dbReference type="HOGENOM" id="CLU_493595_0_0_1"/>
<keyword evidence="5" id="KW-0040">ANK repeat</keyword>
<evidence type="ECO:0000256" key="6">
    <source>
        <dbReference type="SAM" id="MobiDB-lite"/>
    </source>
</evidence>
<feature type="region of interest" description="Disordered" evidence="6">
    <location>
        <begin position="197"/>
        <end position="220"/>
    </location>
</feature>
<dbReference type="GO" id="GO:0005802">
    <property type="term" value="C:trans-Golgi network"/>
    <property type="evidence" value="ECO:0007669"/>
    <property type="project" value="TreeGrafter"/>
</dbReference>